<dbReference type="EMBL" id="CAMXCT010006781">
    <property type="protein sequence ID" value="CAI4019957.1"/>
    <property type="molecule type" value="Genomic_DNA"/>
</dbReference>
<evidence type="ECO:0000256" key="3">
    <source>
        <dbReference type="SAM" id="MobiDB-lite"/>
    </source>
</evidence>
<feature type="region of interest" description="Disordered" evidence="3">
    <location>
        <begin position="1"/>
        <end position="21"/>
    </location>
</feature>
<evidence type="ECO:0000313" key="5">
    <source>
        <dbReference type="EMBL" id="CAL4807269.1"/>
    </source>
</evidence>
<reference evidence="5 6" key="2">
    <citation type="submission" date="2024-05" db="EMBL/GenBank/DDBJ databases">
        <authorList>
            <person name="Chen Y."/>
            <person name="Shah S."/>
            <person name="Dougan E. K."/>
            <person name="Thang M."/>
            <person name="Chan C."/>
        </authorList>
    </citation>
    <scope>NUCLEOTIDE SEQUENCE [LARGE SCALE GENOMIC DNA]</scope>
</reference>
<name>A0A9P1M4J6_9DINO</name>
<dbReference type="Gene3D" id="1.25.40.10">
    <property type="entry name" value="Tetratricopeptide repeat domain"/>
    <property type="match status" value="5"/>
</dbReference>
<evidence type="ECO:0000256" key="1">
    <source>
        <dbReference type="ARBA" id="ARBA00022737"/>
    </source>
</evidence>
<dbReference type="Pfam" id="PF01535">
    <property type="entry name" value="PPR"/>
    <property type="match status" value="2"/>
</dbReference>
<accession>A0A9P1M4J6</accession>
<gene>
    <name evidence="4" type="ORF">C1SCF055_LOCUS44413</name>
</gene>
<keyword evidence="6" id="KW-1185">Reference proteome</keyword>
<dbReference type="EMBL" id="CAMXCT020006781">
    <property type="protein sequence ID" value="CAL1173332.1"/>
    <property type="molecule type" value="Genomic_DNA"/>
</dbReference>
<reference evidence="4" key="1">
    <citation type="submission" date="2022-10" db="EMBL/GenBank/DDBJ databases">
        <authorList>
            <person name="Chen Y."/>
            <person name="Dougan E. K."/>
            <person name="Chan C."/>
            <person name="Rhodes N."/>
            <person name="Thang M."/>
        </authorList>
    </citation>
    <scope>NUCLEOTIDE SEQUENCE</scope>
</reference>
<protein>
    <submittedName>
        <fullName evidence="5">Pentatricopeptide repeat-containing protein At2g16880</fullName>
    </submittedName>
</protein>
<evidence type="ECO:0000256" key="2">
    <source>
        <dbReference type="PROSITE-ProRule" id="PRU00708"/>
    </source>
</evidence>
<evidence type="ECO:0000313" key="4">
    <source>
        <dbReference type="EMBL" id="CAI4019957.1"/>
    </source>
</evidence>
<feature type="non-terminal residue" evidence="4">
    <location>
        <position position="1"/>
    </location>
</feature>
<dbReference type="EMBL" id="CAMXCT030006781">
    <property type="protein sequence ID" value="CAL4807269.1"/>
    <property type="molecule type" value="Genomic_DNA"/>
</dbReference>
<feature type="repeat" description="PPR" evidence="2">
    <location>
        <begin position="396"/>
        <end position="430"/>
    </location>
</feature>
<keyword evidence="1" id="KW-0677">Repeat</keyword>
<dbReference type="PANTHER" id="PTHR47936:SF1">
    <property type="entry name" value="PENTATRICOPEPTIDE REPEAT-CONTAINING PROTEIN GUN1, CHLOROPLASTIC"/>
    <property type="match status" value="1"/>
</dbReference>
<evidence type="ECO:0000313" key="6">
    <source>
        <dbReference type="Proteomes" id="UP001152797"/>
    </source>
</evidence>
<comment type="caution">
    <text evidence="4">The sequence shown here is derived from an EMBL/GenBank/DDBJ whole genome shotgun (WGS) entry which is preliminary data.</text>
</comment>
<dbReference type="PANTHER" id="PTHR47936">
    <property type="entry name" value="PPR_LONG DOMAIN-CONTAINING PROTEIN"/>
    <property type="match status" value="1"/>
</dbReference>
<sequence>PCSMSARVPTRSTGPPTSGSEALINRLRPEELVRWRAQPRLATDLLKHLVRTASWRQTCQVLQTMRENWVQINVFHASSVLSACAKAQEWAAAFQVLQMEDVVPDTVCYNAAIAACRSCGQWQMAFEVLDRMGKAKAAPNVNSFNAVIAACALPGLWDTALWLLHHMGIARIQHDIISINSCITACDKAGRWETALALLAETEGADIVSFSAAISACGFAEQWQTALALLAGTPLSLNSAFNKSSARVCWNTAISACEKGQQWQQALHLLSSMPTAALSPDVISYNAAIRACEQSSWWRNALQLLQDAGPGADVITHNAAMAACKWRAQPRLATDLLKHLVRTASWRQTCQVLQTMRENWVQINVFHASSVLSACAKAQEWAAAFQVLQMEDVVPDTVCYNAAIAACRSCGQWQMAFEVLDRMGKAKAAPNVNSFNAVIAACALPGLWDTALWLLHHMGIARIQHDIISINSCITACDKAGRWETALALLAETEGADIVSFSAAISACGFAEQWQIALALLAGTPLSLNSAFNKSSARVCWNTAISACEKGQQWQQALHLLSSMPTAALSPDVISYNAAIRACEQSSWWRNALQLLQLGQVVVAIVADIFVRHHCVKLIFGRILDGRQDAGPGADVITHNAAMAACKSTCLSLAVRNLLGSSANCRFNGGLVLLAVLAAALRSLAWVSPGLTPVPRVGVQRCAQVDPGDCKAVRNDAVSGVQLPTMDEDEPAWLSFVIARYLDEEWVEQPVHKEIGEAVAQIYRESRAEGDDDLIAVLAKLSFGLKDMWRSAGFGDAFEGPVDVANRVAELLMLRQGGEVWSYGRSNSDVQQKMLKRLEEYEEARKQLATVG</sequence>
<feature type="repeat" description="PPR" evidence="2">
    <location>
        <begin position="105"/>
        <end position="139"/>
    </location>
</feature>
<dbReference type="NCBIfam" id="TIGR00756">
    <property type="entry name" value="PPR"/>
    <property type="match status" value="2"/>
</dbReference>
<dbReference type="InterPro" id="IPR002885">
    <property type="entry name" value="PPR_rpt"/>
</dbReference>
<dbReference type="InterPro" id="IPR011990">
    <property type="entry name" value="TPR-like_helical_dom_sf"/>
</dbReference>
<dbReference type="AlphaFoldDB" id="A0A9P1M4J6"/>
<dbReference type="Proteomes" id="UP001152797">
    <property type="component" value="Unassembled WGS sequence"/>
</dbReference>
<dbReference type="PROSITE" id="PS51375">
    <property type="entry name" value="PPR"/>
    <property type="match status" value="2"/>
</dbReference>
<proteinExistence type="predicted"/>
<feature type="compositionally biased region" description="Polar residues" evidence="3">
    <location>
        <begin position="10"/>
        <end position="20"/>
    </location>
</feature>
<organism evidence="4">
    <name type="scientific">Cladocopium goreaui</name>
    <dbReference type="NCBI Taxonomy" id="2562237"/>
    <lineage>
        <taxon>Eukaryota</taxon>
        <taxon>Sar</taxon>
        <taxon>Alveolata</taxon>
        <taxon>Dinophyceae</taxon>
        <taxon>Suessiales</taxon>
        <taxon>Symbiodiniaceae</taxon>
        <taxon>Cladocopium</taxon>
    </lineage>
</organism>
<dbReference type="Pfam" id="PF13041">
    <property type="entry name" value="PPR_2"/>
    <property type="match status" value="2"/>
</dbReference>
<dbReference type="OrthoDB" id="185373at2759"/>